<keyword evidence="1" id="KW-0812">Transmembrane</keyword>
<accession>A0AA96VE12</accession>
<keyword evidence="1" id="KW-0472">Membrane</keyword>
<reference evidence="2 3" key="1">
    <citation type="submission" date="2023-07" db="EMBL/GenBank/DDBJ databases">
        <title>Closed genome sequence of Methanosarcinaceae archaeon Am2.</title>
        <authorList>
            <person name="Poehlein A."/>
            <person name="Protasov E."/>
            <person name="Platt K."/>
            <person name="Reeh H."/>
            <person name="Daniel R."/>
            <person name="Brune A."/>
        </authorList>
    </citation>
    <scope>NUCLEOTIDE SEQUENCE [LARGE SCALE GENOMIC DNA]</scope>
    <source>
        <strain evidence="2 3">Am2</strain>
    </source>
</reference>
<gene>
    <name evidence="2" type="ORF">MsAm2_03330</name>
</gene>
<evidence type="ECO:0000313" key="3">
    <source>
        <dbReference type="Proteomes" id="UP001304970"/>
    </source>
</evidence>
<dbReference type="Proteomes" id="UP001304970">
    <property type="component" value="Chromosome"/>
</dbReference>
<dbReference type="AlphaFoldDB" id="A0AA96VE12"/>
<keyword evidence="1" id="KW-1133">Transmembrane helix</keyword>
<proteinExistence type="predicted"/>
<evidence type="ECO:0000256" key="1">
    <source>
        <dbReference type="SAM" id="Phobius"/>
    </source>
</evidence>
<dbReference type="EMBL" id="CP131061">
    <property type="protein sequence ID" value="WNY26566.1"/>
    <property type="molecule type" value="Genomic_DNA"/>
</dbReference>
<organism evidence="2 3">
    <name type="scientific">Methanolapillus ohkumae</name>
    <dbReference type="NCBI Taxonomy" id="3028298"/>
    <lineage>
        <taxon>Archaea</taxon>
        <taxon>Methanobacteriati</taxon>
        <taxon>Methanobacteriota</taxon>
        <taxon>Stenosarchaea group</taxon>
        <taxon>Methanomicrobia</taxon>
        <taxon>Methanosarcinales</taxon>
        <taxon>Methanosarcinaceae</taxon>
        <taxon>Methanolapillus</taxon>
    </lineage>
</organism>
<name>A0AA96VE12_9EURY</name>
<sequence length="70" mass="8207">MKIMVEIKKVNPCVSAGKNHCKRSRNIFIVYILQNVSNFAAPFSSFIAYGNDRKRKDKIDEKFKKHFVEK</sequence>
<feature type="transmembrane region" description="Helical" evidence="1">
    <location>
        <begin position="28"/>
        <end position="49"/>
    </location>
</feature>
<keyword evidence="3" id="KW-1185">Reference proteome</keyword>
<protein>
    <submittedName>
        <fullName evidence="2">Uncharacterized protein</fullName>
    </submittedName>
</protein>
<evidence type="ECO:0000313" key="2">
    <source>
        <dbReference type="EMBL" id="WNY26566.1"/>
    </source>
</evidence>